<organism evidence="1 2">
    <name type="scientific">Pontibaca salina</name>
    <dbReference type="NCBI Taxonomy" id="2795731"/>
    <lineage>
        <taxon>Bacteria</taxon>
        <taxon>Pseudomonadati</taxon>
        <taxon>Pseudomonadota</taxon>
        <taxon>Alphaproteobacteria</taxon>
        <taxon>Rhodobacterales</taxon>
        <taxon>Roseobacteraceae</taxon>
        <taxon>Pontibaca</taxon>
    </lineage>
</organism>
<proteinExistence type="predicted"/>
<comment type="caution">
    <text evidence="1">The sequence shown here is derived from an EMBL/GenBank/DDBJ whole genome shotgun (WGS) entry which is preliminary data.</text>
</comment>
<dbReference type="Gene3D" id="3.30.70.100">
    <property type="match status" value="2"/>
</dbReference>
<reference evidence="1" key="1">
    <citation type="submission" date="2020-12" db="EMBL/GenBank/DDBJ databases">
        <title>Pontibaca salina gen. nov., sp. nov., isolated from marine sediment.</title>
        <authorList>
            <person name="Bo J."/>
            <person name="Wang S."/>
            <person name="Song X."/>
            <person name="Du Z."/>
        </authorList>
    </citation>
    <scope>NUCLEOTIDE SEQUENCE</scope>
    <source>
        <strain evidence="1">S1109L</strain>
    </source>
</reference>
<protein>
    <submittedName>
        <fullName evidence="1">DUF1428 domain-containing protein</fullName>
    </submittedName>
</protein>
<accession>A0A934HSM2</accession>
<dbReference type="InterPro" id="IPR009874">
    <property type="entry name" value="DUF1428"/>
</dbReference>
<dbReference type="Pfam" id="PF07237">
    <property type="entry name" value="DUF1428"/>
    <property type="match status" value="2"/>
</dbReference>
<dbReference type="AlphaFoldDB" id="A0A934HSM2"/>
<dbReference type="EMBL" id="JAEIJD010000002">
    <property type="protein sequence ID" value="MBI6628869.1"/>
    <property type="molecule type" value="Genomic_DNA"/>
</dbReference>
<evidence type="ECO:0000313" key="2">
    <source>
        <dbReference type="Proteomes" id="UP000613255"/>
    </source>
</evidence>
<dbReference type="RefSeq" id="WP_198684893.1">
    <property type="nucleotide sequence ID" value="NZ_JAEIJD010000002.1"/>
</dbReference>
<name>A0A934HSM2_9RHOB</name>
<dbReference type="InterPro" id="IPR011008">
    <property type="entry name" value="Dimeric_a/b-barrel"/>
</dbReference>
<keyword evidence="2" id="KW-1185">Reference proteome</keyword>
<sequence length="239" mass="26650">MTYYTGSIAAVPTVNKQKYIDHVVAVWPVFASFGAGRMVETWGVDVPNGKVTDFYGAVQAKDDESIVFSWIAWPDKATTDAAWQKIENSSAMKDLPEMPFDGRRMIFGGFSPVYERGSSSGVGYYQGFTLAVPEKNKSAYIEMADQGWQMFKKHGALEMVEAWGEDVPHGKQTDFYRATKAQTGEIPVFSWIAWPDRASCDAAAKAMEAEMADFDMSKMPFDGMRMIWAGFEPVFDSKA</sequence>
<evidence type="ECO:0000313" key="1">
    <source>
        <dbReference type="EMBL" id="MBI6628869.1"/>
    </source>
</evidence>
<gene>
    <name evidence="1" type="ORF">JAO82_03145</name>
</gene>
<dbReference type="Proteomes" id="UP000613255">
    <property type="component" value="Unassembled WGS sequence"/>
</dbReference>
<dbReference type="SUPFAM" id="SSF54909">
    <property type="entry name" value="Dimeric alpha+beta barrel"/>
    <property type="match status" value="2"/>
</dbReference>